<dbReference type="NCBIfam" id="TIGR02786">
    <property type="entry name" value="addB_alphas"/>
    <property type="match status" value="1"/>
</dbReference>
<organism evidence="3 4">
    <name type="scientific">Magnetospirillum aberrantis SpK</name>
    <dbReference type="NCBI Taxonomy" id="908842"/>
    <lineage>
        <taxon>Bacteria</taxon>
        <taxon>Pseudomonadati</taxon>
        <taxon>Pseudomonadota</taxon>
        <taxon>Alphaproteobacteria</taxon>
        <taxon>Rhodospirillales</taxon>
        <taxon>Rhodospirillaceae</taxon>
        <taxon>Magnetospirillum</taxon>
    </lineage>
</organism>
<dbReference type="Gene3D" id="3.90.320.10">
    <property type="match status" value="1"/>
</dbReference>
<evidence type="ECO:0000313" key="3">
    <source>
        <dbReference type="EMBL" id="NFV78640.1"/>
    </source>
</evidence>
<protein>
    <submittedName>
        <fullName evidence="3">Double-strand break repair protein AddB</fullName>
    </submittedName>
</protein>
<feature type="compositionally biased region" description="Basic and acidic residues" evidence="1">
    <location>
        <begin position="941"/>
        <end position="957"/>
    </location>
</feature>
<comment type="caution">
    <text evidence="3">The sequence shown here is derived from an EMBL/GenBank/DDBJ whole genome shotgun (WGS) entry which is preliminary data.</text>
</comment>
<proteinExistence type="predicted"/>
<dbReference type="Pfam" id="PF12705">
    <property type="entry name" value="PDDEXK_1"/>
    <property type="match status" value="1"/>
</dbReference>
<dbReference type="RefSeq" id="WP_163673760.1">
    <property type="nucleotide sequence ID" value="NZ_JAAIYP010000004.1"/>
</dbReference>
<dbReference type="InterPro" id="IPR014153">
    <property type="entry name" value="Ds_break_AddB"/>
</dbReference>
<dbReference type="Proteomes" id="UP000480684">
    <property type="component" value="Unassembled WGS sequence"/>
</dbReference>
<dbReference type="InterPro" id="IPR027417">
    <property type="entry name" value="P-loop_NTPase"/>
</dbReference>
<evidence type="ECO:0000256" key="1">
    <source>
        <dbReference type="SAM" id="MobiDB-lite"/>
    </source>
</evidence>
<dbReference type="InterPro" id="IPR038726">
    <property type="entry name" value="PDDEXK_AddAB-type"/>
</dbReference>
<dbReference type="EMBL" id="JAAIYP010000004">
    <property type="protein sequence ID" value="NFV78640.1"/>
    <property type="molecule type" value="Genomic_DNA"/>
</dbReference>
<dbReference type="AlphaFoldDB" id="A0A7C9QR86"/>
<sequence>MTNVAGRIFTIPPGMAFVDALAAHLLAEADGDPLRLAEMEVLLPNRRACRSGREAFLRLSGGKPLLLPRLRPMDGGDGDEAELFADGPLDIPPAISPIERHLLLTRLVLAMGSGRGGLPPTPDQAARLAAELAALLDAVQIERIDFSRLETLVPEDYAEHWQVTLKFLTIVTELWPALLGDRLDPQERINRILDAQAARWRSDPPDTPVIAAGSTGSRPASAELIAVIAGLPRGKVVLPGLDLAMDEAAWAALDESHPQFGMKKLLAHLGVERRAVRPLGREPDPRGARAALLAEALRPAATCEAWRDMGEFPAATLDGVSRLDAPTPREEAGAIALILRETLEKDGRTAALVTPDRTLARRVAAELERWGLVIDDSAGQPLDTSEPGCFLRLLAEMVADDFAPHATLSCLKHPLAAAGDDTAAFRALVRRLETAALRGPRPAPGIAGLKAAAKDGKIRDGLDRVAAALEPFVRVMAQETAPLADLVRTHMEAAEALAATPLLPGPARLWKGEAGEALAGWAGDLTTAAQAVGATFPAIPPRFYPALFEQLLSGQVVRQAWGSHPRLFLWGPMEARLQKADVMVLGGLNEGTWPGEAQADPWMSRPMRAAFGLPAPERKIGLAAHDFAMAFAAPRVVLSRSARVDGTPTVPARWLLRLKAVMDAAGLDFGEDATPFLDWHTRLDRPEAFERVAPPAPRPPVTARPRKLSVTEIETWMRDPYGIYAKHILGLRALDPIDADPGAAEYGSLVHAAIETFLNEISGPLPADAETRLLTIGREVFADVLDRPGVWAFWWPRFVSVARWLVAHESARRADIARTHCEIKGALEIDAPAGPFLLHARADRVDVLRDGTLALVDYKTGQPPSPREVAAGYAPQLPLEAAIARFGGFEGVAPAEVARMLYWRLKGGADGGEEKSAGDNPRQLTDQAIEGLKALVATFDDERTPYGARPHPDRAPKYSDYQHLARIREWSTAAEDAEE</sequence>
<dbReference type="InterPro" id="IPR011604">
    <property type="entry name" value="PDDEXK-like_dom_sf"/>
</dbReference>
<dbReference type="SUPFAM" id="SSF52540">
    <property type="entry name" value="P-loop containing nucleoside triphosphate hydrolases"/>
    <property type="match status" value="1"/>
</dbReference>
<evidence type="ECO:0000259" key="2">
    <source>
        <dbReference type="Pfam" id="PF12705"/>
    </source>
</evidence>
<evidence type="ECO:0000313" key="4">
    <source>
        <dbReference type="Proteomes" id="UP000480684"/>
    </source>
</evidence>
<reference evidence="3 4" key="1">
    <citation type="submission" date="2020-02" db="EMBL/GenBank/DDBJ databases">
        <authorList>
            <person name="Dziuba M."/>
            <person name="Kuznetsov B."/>
            <person name="Mardanov A."/>
            <person name="Ravin N."/>
            <person name="Grouzdev D."/>
        </authorList>
    </citation>
    <scope>NUCLEOTIDE SEQUENCE [LARGE SCALE GENOMIC DNA]</scope>
    <source>
        <strain evidence="3 4">SpK</strain>
    </source>
</reference>
<keyword evidence="4" id="KW-1185">Reference proteome</keyword>
<gene>
    <name evidence="3" type="primary">addB</name>
    <name evidence="3" type="ORF">G4223_00725</name>
</gene>
<name>A0A7C9QR86_9PROT</name>
<feature type="region of interest" description="Disordered" evidence="1">
    <location>
        <begin position="941"/>
        <end position="960"/>
    </location>
</feature>
<feature type="domain" description="PD-(D/E)XK endonuclease-like" evidence="2">
    <location>
        <begin position="708"/>
        <end position="944"/>
    </location>
</feature>
<accession>A0A7C9QR86</accession>